<keyword evidence="5" id="KW-0547">Nucleotide-binding</keyword>
<sequence length="3844" mass="432225">MSPSQLSSFLDAAGNFLYLQQPTGQSTAYDLRIVGHEATHDSEYHTLSRSGITHFKGPDSSFTPLDQWEREYSLFNRMRLIPFFSSYRTWKSFTVWRSNVKGAALSNARKSLQENLFIFIPALRDALMQIKRLCYHVRTLRLLDVGSDQGTKTLDEFIQSQHALQGELTESLSRFSVGVHTTVRGACDEIVDSFLKANSIVADHKMTFMERASLRSECRKLTKFLNLTDFLVVDTLHDMALESVATAVDAMAPPAVVTPGVYYSEAEMTEQKSIITPGVAKPKPCLFSLTVAFDKSGDVTISPSEARIRSGIESVIFQSLRVIGIPERVFSHEELQVYIMEDADEVEDNVRYKGHVDLEEYKKDIGKFKGQVDSFNTIPYLAEVGIFSVLSEALKQELMPSPVAVMLALKKLLPELMGTTSKALLDTLDEVVPIVTGSPNTVEEFVKKKAVVAESQVAIEKYKTDQIHLLDMAHLMDEMQWPTPSEEQAHIIMVAENMKELENGIEVAQGREEEDTNRFAEDVEKEIPQLNKNIQYLREELDKPLISDMENYDHPQDVIAFLQKRSEELEKHKQRSEKLQEYEAVLGRPVTEYDVMDEVISDLNLKSKLWNGIGEWGKLTQEWLETPLQNVDAAALETKIATFTKICFQASKQMPGNPVVPKLKESVNEFTPVLPVVVNLRDPTLKERHWAQIHDDLGFVIHDPESGFGDEFTISAILDKGIGNHADKIVEVATNSQQEFVLEGMMDKMIAVWKIREFDVKPYKDQKDLYILGDTSEVVTDLDDSLVTISTVLGSRFVGGIRELVDTWRAKLILFQETVDEWLACQRNWMYLEVIFASPDIQKQLPEAAKSFQMVDKSWKAIMKGTSDDPSAIRAGTFPDRKDTFISHNAILDKVQKNLEEYLETKRAAFPRFYFLSNDELLEILSQAKDPTAVQPHLRKCFDNIVSLEFGEGSNANEIHAMFSQEKERVELGKNLKARGNVETWLTEVETRMKTSLHDLMKAGLQDYDKRDRTDWIFLHAGQIVATVAQMTWARDTEAALADEDPEKAMAEWSVNYKKDLNDLIVLIRGDLKSIERKIIVALVTTDVHARDIIDELIESGVHSKQDFKWQVQLRYYWDLQQEKVSPVINHSDAVLFYGYEYMGATSRLVITPLTDRCWLTLTGSYGLKLGAAPAGPAGTGKTESSKDLAKAIAINCVVFNCSDQIDYKMMGKLFRGLAQSGGWVCLDEFNRIDIEVLSVVAQQMVTLREGRIAEKSSINFMGVQISLLDHHVIITMNPGYAGRTELPDNLQVCFRPVSMMVPNYALIAEIMLFAEGFGDAKTLSRKMCKLYILCSEQLSQQPHYDYGLRAVKSVLVMAGSLKRGNPDLSEDLVLIRALRDSNVPKFLAADLPLFAAIVLDLFPGVTVPDNDYGEFAVSMSEELDKMGMQQVPKFMNKIIQMFDIFNIRFGATLVGPTGSGKSTCWKTLAKIMTSLREKGSANPLFDRVEFQVLNPKCITMGELYGEFNDLTQEWHDGLASTIMRQCVASTTPDRKWTVFDGPIDALWIENMNTVLDDNMTLCLANGERIKLKVEMKCLFEVMDLSTASPATVSRIGVVYMTPSDLGYMPYVKSWLWGPASTAPEGMPDNLKTYLYDLIDKNLPPALKWQRKKCKEPVECVDIQLCTSLTQLVQTLFTKEKGANFEDEATGKKQLDKLFAFCLTWSVGGSINPISWQDFDYFIKELFETNGLDVRMPPQDTVYDYFVSLEENEFKNWKTIVTAFEPVPDMSYFEMVVPTADTVRFSFIMKNLIEINKPVFVTGVTGTGKTTVISKLLEQLAPLKEDGGMGITSIPVNFSAQTASLVVQMTIEAKMEKKRKNLMGAAANRKCVIFVDDVNMPITETYGAQPPVELLRQYLDHKGFFDRDKLFWKDVVDTLLITCAAPPGGGRSAVTPRFVRHHNVLCMPAASNHALELIFTSILEAHVKKFDKSVTDLTKGAVLATMEVYESISKELLPTPAKFHYSFNLRDISKVFQGMLMITSTKCADSETFCNLWAHEACRVFYDRLINEDDQEWFKIKVVELLSRHMRMSTDVETQFEKQSVIFCDFMKPGAEKKLYEKASDTKKVLKLLNDNLDEYNMTFPTTMNLVFFQDAIEHVCRLSRILKQPRGNAMLVGVGGSGKQSTTRIAAFVAGYECCQIEISRGYGIEQFRIDIREFMWKAAIERKPTAWIFTDSQIVDETMLEDINNILNAGEVPNLYAGEEMDKVCNNMVPICKELGIIETRENCYLTFVDLVRQNLHIVLGMSPVGSALRVRCRNFPSLINCTTIDWYHPWPDDALVSVANHLLAEMEVPAGAADNVKEGLITMCATVHSSMRTYSERFFAELRRMVYTTPKSYLDLIGLYTEMLKINEDKVDDDKNRMEIGVAKLDETESLVAGLKTDLTALQPVLEEKSTAAEALLKQVAIDTAEANQIKAKVEKEEAIVSEQAAAVGEQKASAQADLDKALPAMESAIKALDSLTKNDIVEVKGFKTPPPAVQVVLEGVCIMMDEKTDWNSAKAVMSRSTFIQDLKDYDKDNIPQPILKKLRKVLQNELMAVEVIKKVSTAATGLCMWCHAMSIYADVAKSVGPKKAMLAEATEKMNTAMTLLAEKQATLKAVLDKVAALNKLCDETVAEKEELQNQSDLTANRLVRAEKLTGGLADEGVRWRETVTTLGDKKLTLIGDTFLACAAVSYYGPFTGVYRSEIVDFWKEKTLAANIPMSDNFSVAGVMVDPVQIRTWQTQALPTDDVSADSAILTTKAKRWPLMIDPQGQANKWIRKMEEPNGLQMSTMNNPRLLIAVEFAIRNGRPLLIEDVRETMEPSLEPVLNRAVYKQGTRLLIRLGDSDVDYDKDFKFYMTSKLPNPHYLPEICIKVTVINFTVTMDGLEDQLLGDVVKLERADIEEKKIALLMSMADDKKKLAELEAAILKDLSSATGNILDNEQLIATLGTSKVTSTIIKQRVVESEATNKTINEARESYRRAATRGSIIYFIIADMANIDPMYQYSLDYFQALFTKCIVESEKNDDLETRLDNLINYATYTIYANICRGLFERHKLLFSALICFAILKHRKDILPDEWGLFMRGAGVVDRSTQAKNPDGDNISEQQWDLLHAVETNISENEGTEEETMPFNGIVKSIVDKWEDWCVWKNKDDPFGTPLPDEQFEAALNPFKRLILLKCLKQDKLLAACQYFVADKIGQKFSVAPVATMGGVANDLDNKTPCIFILSKGADPTGTLLRYAKEQGYAETLTLVSLGQGQGPFAEQLVVDGCKNGNWVLLQNCMLAKSWMSNLENLVFGLQENHEKNHPNFRLFLTSGPATYFPVSVLQCGVKMTNEPPKGVKANVGGVFNTLVKEEEWETCANPGAWKKLLTGLAFFHSNVQERRKFGPLGWNIRYGFDESDLVTSIAILRRFLDGMDEIPWDALLFVTGHINYGGRVTDDWDRRCLMSICAKFVNPKVLDDDYKFSVSGTYKAPTVGSLDDTKKYLENLPQFDNPEVFGMHQNAETAFNRDESVLLMSTMLSLQPRDAGGGGGKSSDDIVTEMADDIIGRMPAIMDEEEAGETTFVVQENGLMNSLAIVLQQEMIKFNNCLSTMNRCLVDLKLAIKGMIVMSGELDDMVTGFLSNKVPPNFIKVSFATLKSLGSWVKDLILRVEFFSDWLLNGQPKAFPLPVFFFPQGFMTGTLQTYARKYQVAIDTLSFKFEVLHMTHDEVEEAPDDGIYIHGLFMEGAKWDYDKWLMAPSDSGVMFQLLPMVHFIPAENHKCAPTDYACPVYKTSVRQGVLSTTGMSTNFVIAIEFPTDVDPDTWVLYGTAALCNLTD</sequence>
<evidence type="ECO:0000256" key="8">
    <source>
        <dbReference type="ARBA" id="ARBA00023054"/>
    </source>
</evidence>
<evidence type="ECO:0000256" key="14">
    <source>
        <dbReference type="SAM" id="Coils"/>
    </source>
</evidence>
<dbReference type="Gene3D" id="1.20.58.1120">
    <property type="match status" value="1"/>
</dbReference>
<dbReference type="Gene3D" id="1.20.1270.280">
    <property type="match status" value="1"/>
</dbReference>
<proteinExistence type="inferred from homology"/>
<keyword evidence="10" id="KW-0505">Motor protein</keyword>
<dbReference type="InterPro" id="IPR042228">
    <property type="entry name" value="Dynein_linker_3"/>
</dbReference>
<dbReference type="PANTHER" id="PTHR22878">
    <property type="entry name" value="DYNEIN HEAVY CHAIN 6, AXONEMAL-LIKE-RELATED"/>
    <property type="match status" value="1"/>
</dbReference>
<keyword evidence="13" id="KW-0853">WD repeat</keyword>
<dbReference type="Pfam" id="PF12780">
    <property type="entry name" value="AAA_8"/>
    <property type="match status" value="1"/>
</dbReference>
<keyword evidence="12" id="KW-0966">Cell projection</keyword>
<dbReference type="PROSITE" id="PS50082">
    <property type="entry name" value="WD_REPEATS_2"/>
    <property type="match status" value="1"/>
</dbReference>
<evidence type="ECO:0000256" key="12">
    <source>
        <dbReference type="ARBA" id="ARBA00023273"/>
    </source>
</evidence>
<dbReference type="Gene3D" id="1.10.8.720">
    <property type="entry name" value="Region D6 of dynein motor"/>
    <property type="match status" value="1"/>
</dbReference>
<dbReference type="InterPro" id="IPR043160">
    <property type="entry name" value="Dynein_C_barrel"/>
</dbReference>
<dbReference type="PANTHER" id="PTHR22878:SF68">
    <property type="entry name" value="DYNEIN HEAVY CHAIN 6, AXONEMAL-LIKE"/>
    <property type="match status" value="1"/>
</dbReference>
<evidence type="ECO:0000256" key="13">
    <source>
        <dbReference type="PROSITE-ProRule" id="PRU00221"/>
    </source>
</evidence>
<dbReference type="Pfam" id="PF18198">
    <property type="entry name" value="AAA_lid_11"/>
    <property type="match status" value="1"/>
</dbReference>
<dbReference type="Proteomes" id="UP001165060">
    <property type="component" value="Unassembled WGS sequence"/>
</dbReference>
<dbReference type="InterPro" id="IPR027417">
    <property type="entry name" value="P-loop_NTPase"/>
</dbReference>
<evidence type="ECO:0000256" key="1">
    <source>
        <dbReference type="ARBA" id="ARBA00004430"/>
    </source>
</evidence>
<dbReference type="InterPro" id="IPR041466">
    <property type="entry name" value="Dynein_AAA5_ext"/>
</dbReference>
<dbReference type="InterPro" id="IPR013602">
    <property type="entry name" value="Dynein_heavy_linker"/>
</dbReference>
<keyword evidence="8 14" id="KW-0175">Coiled coil</keyword>
<dbReference type="Gene3D" id="1.20.920.30">
    <property type="match status" value="1"/>
</dbReference>
<evidence type="ECO:0000256" key="11">
    <source>
        <dbReference type="ARBA" id="ARBA00023212"/>
    </source>
</evidence>
<dbReference type="Pfam" id="PF18199">
    <property type="entry name" value="Dynein_C"/>
    <property type="match status" value="1"/>
</dbReference>
<dbReference type="Gene3D" id="1.10.472.130">
    <property type="match status" value="1"/>
</dbReference>
<dbReference type="InterPro" id="IPR042219">
    <property type="entry name" value="AAA_lid_11_sf"/>
</dbReference>
<keyword evidence="4" id="KW-0493">Microtubule</keyword>
<dbReference type="InterPro" id="IPR041589">
    <property type="entry name" value="DNAH3_AAA_lid_1"/>
</dbReference>
<evidence type="ECO:0000256" key="4">
    <source>
        <dbReference type="ARBA" id="ARBA00022701"/>
    </source>
</evidence>
<dbReference type="InterPro" id="IPR024743">
    <property type="entry name" value="Dynein_HC_stalk"/>
</dbReference>
<evidence type="ECO:0000256" key="9">
    <source>
        <dbReference type="ARBA" id="ARBA00023069"/>
    </source>
</evidence>
<name>A0ABQ6MQ15_9STRA</name>
<dbReference type="InterPro" id="IPR041658">
    <property type="entry name" value="AAA_lid_11"/>
</dbReference>
<dbReference type="Pfam" id="PF17852">
    <property type="entry name" value="Dynein_AAA_lid"/>
    <property type="match status" value="1"/>
</dbReference>
<organism evidence="16 17">
    <name type="scientific">Tetraparma gracilis</name>
    <dbReference type="NCBI Taxonomy" id="2962635"/>
    <lineage>
        <taxon>Eukaryota</taxon>
        <taxon>Sar</taxon>
        <taxon>Stramenopiles</taxon>
        <taxon>Ochrophyta</taxon>
        <taxon>Bolidophyceae</taxon>
        <taxon>Parmales</taxon>
        <taxon>Triparmaceae</taxon>
        <taxon>Tetraparma</taxon>
    </lineage>
</organism>
<accession>A0ABQ6MQ15</accession>
<reference evidence="16 17" key="1">
    <citation type="journal article" date="2023" name="Commun. Biol.">
        <title>Genome analysis of Parmales, the sister group of diatoms, reveals the evolutionary specialization of diatoms from phago-mixotrophs to photoautotrophs.</title>
        <authorList>
            <person name="Ban H."/>
            <person name="Sato S."/>
            <person name="Yoshikawa S."/>
            <person name="Yamada K."/>
            <person name="Nakamura Y."/>
            <person name="Ichinomiya M."/>
            <person name="Sato N."/>
            <person name="Blanc-Mathieu R."/>
            <person name="Endo H."/>
            <person name="Kuwata A."/>
            <person name="Ogata H."/>
        </authorList>
    </citation>
    <scope>NUCLEOTIDE SEQUENCE [LARGE SCALE GENOMIC DNA]</scope>
</reference>
<feature type="coiled-coil region" evidence="14">
    <location>
        <begin position="2618"/>
        <end position="2680"/>
    </location>
</feature>
<dbReference type="EMBL" id="BRYB01001625">
    <property type="protein sequence ID" value="GMI29909.1"/>
    <property type="molecule type" value="Genomic_DNA"/>
</dbReference>
<protein>
    <recommendedName>
        <fullName evidence="15">AAA+ ATPase domain-containing protein</fullName>
    </recommendedName>
</protein>
<evidence type="ECO:0000313" key="16">
    <source>
        <dbReference type="EMBL" id="GMI29909.1"/>
    </source>
</evidence>
<keyword evidence="9" id="KW-0969">Cilium</keyword>
<dbReference type="Pfam" id="PF03028">
    <property type="entry name" value="Dynein_heavy"/>
    <property type="match status" value="1"/>
</dbReference>
<dbReference type="Pfam" id="PF08393">
    <property type="entry name" value="DHC_N2"/>
    <property type="match status" value="1"/>
</dbReference>
<dbReference type="Pfam" id="PF12774">
    <property type="entry name" value="AAA_6"/>
    <property type="match status" value="1"/>
</dbReference>
<dbReference type="InterPro" id="IPR024317">
    <property type="entry name" value="Dynein_heavy_chain_D4_dom"/>
</dbReference>
<dbReference type="Pfam" id="PF12775">
    <property type="entry name" value="AAA_7"/>
    <property type="match status" value="1"/>
</dbReference>
<dbReference type="Gene3D" id="3.40.50.300">
    <property type="entry name" value="P-loop containing nucleotide triphosphate hydrolases"/>
    <property type="match status" value="5"/>
</dbReference>
<evidence type="ECO:0000313" key="17">
    <source>
        <dbReference type="Proteomes" id="UP001165060"/>
    </source>
</evidence>
<dbReference type="InterPro" id="IPR043157">
    <property type="entry name" value="Dynein_AAA1S"/>
</dbReference>
<dbReference type="InterPro" id="IPR026983">
    <property type="entry name" value="DHC"/>
</dbReference>
<dbReference type="Gene3D" id="1.10.8.710">
    <property type="match status" value="1"/>
</dbReference>
<keyword evidence="3" id="KW-0963">Cytoplasm</keyword>
<dbReference type="Gene3D" id="1.20.920.20">
    <property type="match status" value="1"/>
</dbReference>
<dbReference type="InterPro" id="IPR042222">
    <property type="entry name" value="Dynein_2_N"/>
</dbReference>
<dbReference type="Gene3D" id="1.10.287.2620">
    <property type="match status" value="1"/>
</dbReference>
<dbReference type="Gene3D" id="1.20.140.100">
    <property type="entry name" value="Dynein heavy chain, N-terminal domain 2"/>
    <property type="match status" value="1"/>
</dbReference>
<dbReference type="InterPro" id="IPR035706">
    <property type="entry name" value="AAA_9"/>
</dbReference>
<dbReference type="SUPFAM" id="SSF52540">
    <property type="entry name" value="P-loop containing nucleoside triphosphate hydrolases"/>
    <property type="match status" value="4"/>
</dbReference>
<keyword evidence="6" id="KW-0067">ATP-binding</keyword>
<evidence type="ECO:0000256" key="5">
    <source>
        <dbReference type="ARBA" id="ARBA00022741"/>
    </source>
</evidence>
<evidence type="ECO:0000256" key="10">
    <source>
        <dbReference type="ARBA" id="ARBA00023175"/>
    </source>
</evidence>
<keyword evidence="11" id="KW-0206">Cytoskeleton</keyword>
<dbReference type="InterPro" id="IPR035699">
    <property type="entry name" value="AAA_6"/>
</dbReference>
<evidence type="ECO:0000256" key="2">
    <source>
        <dbReference type="ARBA" id="ARBA00008887"/>
    </source>
</evidence>
<keyword evidence="7" id="KW-0243">Dynein</keyword>
<dbReference type="Pfam" id="PF12781">
    <property type="entry name" value="AAA_9"/>
    <property type="match status" value="1"/>
</dbReference>
<gene>
    <name evidence="16" type="ORF">TeGR_g956</name>
</gene>
<dbReference type="Gene3D" id="3.10.490.20">
    <property type="match status" value="1"/>
</dbReference>
<dbReference type="InterPro" id="IPR004273">
    <property type="entry name" value="Dynein_heavy_D6_P-loop"/>
</dbReference>
<feature type="domain" description="AAA+ ATPase" evidence="15">
    <location>
        <begin position="1168"/>
        <end position="1306"/>
    </location>
</feature>
<dbReference type="Gene3D" id="1.10.8.1220">
    <property type="match status" value="1"/>
</dbReference>
<comment type="similarity">
    <text evidence="2">Belongs to the dynein heavy chain family.</text>
</comment>
<comment type="caution">
    <text evidence="16">The sequence shown here is derived from an EMBL/GenBank/DDBJ whole genome shotgun (WGS) entry which is preliminary data.</text>
</comment>
<evidence type="ECO:0000256" key="6">
    <source>
        <dbReference type="ARBA" id="ARBA00022840"/>
    </source>
</evidence>
<feature type="repeat" description="WD" evidence="13">
    <location>
        <begin position="722"/>
        <end position="756"/>
    </location>
</feature>
<keyword evidence="17" id="KW-1185">Reference proteome</keyword>
<evidence type="ECO:0000256" key="7">
    <source>
        <dbReference type="ARBA" id="ARBA00023017"/>
    </source>
</evidence>
<feature type="domain" description="AAA+ ATPase" evidence="15">
    <location>
        <begin position="1795"/>
        <end position="2013"/>
    </location>
</feature>
<dbReference type="InterPro" id="IPR041228">
    <property type="entry name" value="Dynein_C"/>
</dbReference>
<dbReference type="SMART" id="SM00382">
    <property type="entry name" value="AAA"/>
    <property type="match status" value="3"/>
</dbReference>
<evidence type="ECO:0000259" key="15">
    <source>
        <dbReference type="SMART" id="SM00382"/>
    </source>
</evidence>
<dbReference type="Gene3D" id="3.20.180.20">
    <property type="entry name" value="Dynein heavy chain, N-terminal domain 2"/>
    <property type="match status" value="1"/>
</dbReference>
<feature type="coiled-coil region" evidence="14">
    <location>
        <begin position="520"/>
        <end position="582"/>
    </location>
</feature>
<evidence type="ECO:0000256" key="3">
    <source>
        <dbReference type="ARBA" id="ARBA00022490"/>
    </source>
</evidence>
<dbReference type="Pfam" id="PF17857">
    <property type="entry name" value="AAA_lid_1"/>
    <property type="match status" value="1"/>
</dbReference>
<comment type="subcellular location">
    <subcellularLocation>
        <location evidence="1">Cytoplasm</location>
        <location evidence="1">Cytoskeleton</location>
        <location evidence="1">Cilium axoneme</location>
    </subcellularLocation>
</comment>
<dbReference type="InterPro" id="IPR003593">
    <property type="entry name" value="AAA+_ATPase"/>
</dbReference>
<dbReference type="InterPro" id="IPR001680">
    <property type="entry name" value="WD40_rpt"/>
</dbReference>
<dbReference type="Gene3D" id="6.10.140.1060">
    <property type="match status" value="1"/>
</dbReference>
<feature type="domain" description="AAA+ ATPase" evidence="15">
    <location>
        <begin position="1448"/>
        <end position="1589"/>
    </location>
</feature>
<dbReference type="Pfam" id="PF12777">
    <property type="entry name" value="MT"/>
    <property type="match status" value="1"/>
</dbReference>